<evidence type="ECO:0000256" key="1">
    <source>
        <dbReference type="SAM" id="Phobius"/>
    </source>
</evidence>
<keyword evidence="1" id="KW-1133">Transmembrane helix</keyword>
<reference evidence="2" key="1">
    <citation type="submission" date="2017-05" db="EMBL/GenBank/DDBJ databases">
        <authorList>
            <person name="Imhoff J.F."/>
            <person name="Rahn T."/>
            <person name="Kuenzel S."/>
            <person name="Neulinger S.C."/>
        </authorList>
    </citation>
    <scope>NUCLEOTIDE SEQUENCE</scope>
    <source>
        <strain evidence="2">LMG 28126</strain>
    </source>
</reference>
<feature type="transmembrane region" description="Helical" evidence="1">
    <location>
        <begin position="16"/>
        <end position="37"/>
    </location>
</feature>
<evidence type="ECO:0008006" key="4">
    <source>
        <dbReference type="Google" id="ProtNLM"/>
    </source>
</evidence>
<dbReference type="EMBL" id="NHSD01000236">
    <property type="protein sequence ID" value="MBK5927346.1"/>
    <property type="molecule type" value="Genomic_DNA"/>
</dbReference>
<dbReference type="Proteomes" id="UP000706333">
    <property type="component" value="Unassembled WGS sequence"/>
</dbReference>
<dbReference type="GO" id="GO:0005886">
    <property type="term" value="C:plasma membrane"/>
    <property type="evidence" value="ECO:0007669"/>
    <property type="project" value="TreeGrafter"/>
</dbReference>
<evidence type="ECO:0000313" key="2">
    <source>
        <dbReference type="EMBL" id="MBK5927346.1"/>
    </source>
</evidence>
<reference evidence="2" key="2">
    <citation type="journal article" date="2020" name="Microorganisms">
        <title>Osmotic Adaptation and Compatible Solute Biosynthesis of Phototrophic Bacteria as Revealed from Genome Analyses.</title>
        <authorList>
            <person name="Imhoff J.F."/>
            <person name="Rahn T."/>
            <person name="Kunzel S."/>
            <person name="Keller A."/>
            <person name="Neulinger S.C."/>
        </authorList>
    </citation>
    <scope>NUCLEOTIDE SEQUENCE</scope>
    <source>
        <strain evidence="2">LMG 28126</strain>
    </source>
</reference>
<sequence>MELFTRFDGRINRRQWWIGIVILFVGLVVISVAIAALFGDGLIGRFLMLVISLGALWPVGALASRRLHDRGHPLLPRAALFYGPGAVLSILNAFNIGFRPMRLPDGTMTMMPRLWVSLLGLVSLAALIWAVIELGFREGEPAENAYGPPPG</sequence>
<dbReference type="PANTHER" id="PTHR34980">
    <property type="entry name" value="INNER MEMBRANE PROTEIN-RELATED-RELATED"/>
    <property type="match status" value="1"/>
</dbReference>
<dbReference type="RefSeq" id="WP_201157108.1">
    <property type="nucleotide sequence ID" value="NZ_NHSD01000236.1"/>
</dbReference>
<gene>
    <name evidence="2" type="ORF">CCR87_08405</name>
</gene>
<accession>A0A934WIV2</accession>
<proteinExistence type="predicted"/>
<dbReference type="PANTHER" id="PTHR34980:SF2">
    <property type="entry name" value="INNER MEMBRANE PROTEIN YHAH-RELATED"/>
    <property type="match status" value="1"/>
</dbReference>
<keyword evidence="3" id="KW-1185">Reference proteome</keyword>
<feature type="transmembrane region" description="Helical" evidence="1">
    <location>
        <begin position="114"/>
        <end position="132"/>
    </location>
</feature>
<dbReference type="InterPro" id="IPR008523">
    <property type="entry name" value="DUF805"/>
</dbReference>
<evidence type="ECO:0000313" key="3">
    <source>
        <dbReference type="Proteomes" id="UP000706333"/>
    </source>
</evidence>
<feature type="transmembrane region" description="Helical" evidence="1">
    <location>
        <begin position="74"/>
        <end position="94"/>
    </location>
</feature>
<name>A0A934WIV2_9RHOB</name>
<feature type="transmembrane region" description="Helical" evidence="1">
    <location>
        <begin position="43"/>
        <end position="62"/>
    </location>
</feature>
<keyword evidence="1" id="KW-0812">Transmembrane</keyword>
<dbReference type="AlphaFoldDB" id="A0A934WIV2"/>
<protein>
    <recommendedName>
        <fullName evidence="4">DUF805 domain-containing protein</fullName>
    </recommendedName>
</protein>
<organism evidence="2 3">
    <name type="scientific">Rhodobaculum claviforme</name>
    <dbReference type="NCBI Taxonomy" id="1549854"/>
    <lineage>
        <taxon>Bacteria</taxon>
        <taxon>Pseudomonadati</taxon>
        <taxon>Pseudomonadota</taxon>
        <taxon>Alphaproteobacteria</taxon>
        <taxon>Rhodobacterales</taxon>
        <taxon>Paracoccaceae</taxon>
        <taxon>Rhodobaculum</taxon>
    </lineage>
</organism>
<keyword evidence="1" id="KW-0472">Membrane</keyword>
<comment type="caution">
    <text evidence="2">The sequence shown here is derived from an EMBL/GenBank/DDBJ whole genome shotgun (WGS) entry which is preliminary data.</text>
</comment>
<dbReference type="Pfam" id="PF05656">
    <property type="entry name" value="DUF805"/>
    <property type="match status" value="1"/>
</dbReference>